<evidence type="ECO:0000313" key="2">
    <source>
        <dbReference type="Proteomes" id="UP000006753"/>
    </source>
</evidence>
<organism evidence="1 2">
    <name type="scientific">Marssonina brunnea f. sp. multigermtubi (strain MB_m1)</name>
    <name type="common">Marssonina leaf spot fungus</name>
    <dbReference type="NCBI Taxonomy" id="1072389"/>
    <lineage>
        <taxon>Eukaryota</taxon>
        <taxon>Fungi</taxon>
        <taxon>Dikarya</taxon>
        <taxon>Ascomycota</taxon>
        <taxon>Pezizomycotina</taxon>
        <taxon>Leotiomycetes</taxon>
        <taxon>Helotiales</taxon>
        <taxon>Drepanopezizaceae</taxon>
        <taxon>Drepanopeziza</taxon>
    </lineage>
</organism>
<keyword evidence="2" id="KW-1185">Reference proteome</keyword>
<evidence type="ECO:0000313" key="1">
    <source>
        <dbReference type="EMBL" id="EKD18725.1"/>
    </source>
</evidence>
<dbReference type="OMA" id="ANNNCTE"/>
<reference evidence="1 2" key="1">
    <citation type="journal article" date="2012" name="BMC Genomics">
        <title>Sequencing the genome of Marssonina brunnea reveals fungus-poplar co-evolution.</title>
        <authorList>
            <person name="Zhu S."/>
            <person name="Cao Y.-Z."/>
            <person name="Jiang C."/>
            <person name="Tan B.-Y."/>
            <person name="Wang Z."/>
            <person name="Feng S."/>
            <person name="Zhang L."/>
            <person name="Su X.-H."/>
            <person name="Brejova B."/>
            <person name="Vinar T."/>
            <person name="Xu M."/>
            <person name="Wang M.-X."/>
            <person name="Zhang S.-G."/>
            <person name="Huang M.-R."/>
            <person name="Wu R."/>
            <person name="Zhou Y."/>
        </authorList>
    </citation>
    <scope>NUCLEOTIDE SEQUENCE [LARGE SCALE GENOMIC DNA]</scope>
    <source>
        <strain evidence="1 2">MB_m1</strain>
    </source>
</reference>
<dbReference type="AlphaFoldDB" id="K1WM01"/>
<dbReference type="InParanoid" id="K1WM01"/>
<dbReference type="KEGG" id="mbe:MBM_02967"/>
<accession>K1WM01</accession>
<sequence>MASSTDADLRLLTFLPRPKADSTDSAARCQARGIPAYKSELQDASEKGIFYLALAVLDAHNAHCNTAVGSFGSRSDVLPKIMTILCSLAPSTITALINGESHKLFDPRLAASYKLPAQHYTPAFGIGGIEEELPVIYLMAACNKSGLPPTIANIESCVTAMRNYGTILPSGDAGWKALDDEALKIDNHKGYSFSSEETGWTPTQAQQKTWLQAKDKSLIPHPRRFRATIRNGISIESFCSAIESRTRQLANGPLYMGSKDQTLLWTPTSVGYSRKPARRKQQHSSHYGTDSRVKNVGEHTISILDGSYVQWGGLNSTAAGGGGMDTSLRAAASDNMWKTAVTGLIKQDVFLSNAAAIHKRLEMDKFLRAFRDEGSELTELLQLRKENAEAKQKLNEAQKELVVKCHATLLFKLESMAE</sequence>
<name>K1WM01_MARBU</name>
<dbReference type="HOGENOM" id="CLU_657351_0_0_1"/>
<proteinExistence type="predicted"/>
<dbReference type="Proteomes" id="UP000006753">
    <property type="component" value="Unassembled WGS sequence"/>
</dbReference>
<protein>
    <submittedName>
        <fullName evidence="1">Uncharacterized protein</fullName>
    </submittedName>
</protein>
<dbReference type="EMBL" id="JH921432">
    <property type="protein sequence ID" value="EKD18725.1"/>
    <property type="molecule type" value="Genomic_DNA"/>
</dbReference>
<gene>
    <name evidence="1" type="ORF">MBM_02967</name>
</gene>